<dbReference type="InterPro" id="IPR020904">
    <property type="entry name" value="Sc_DH/Rdtase_CS"/>
</dbReference>
<dbReference type="SUPFAM" id="SSF51735">
    <property type="entry name" value="NAD(P)-binding Rossmann-fold domains"/>
    <property type="match status" value="1"/>
</dbReference>
<reference evidence="4" key="1">
    <citation type="submission" date="2016-11" db="EMBL/GenBank/DDBJ databases">
        <authorList>
            <person name="Varghese N."/>
            <person name="Submissions S."/>
        </authorList>
    </citation>
    <scope>NUCLEOTIDE SEQUENCE [LARGE SCALE GENOMIC DNA]</scope>
    <source>
        <strain evidence="4">Sac-22</strain>
    </source>
</reference>
<dbReference type="NCBIfam" id="NF005559">
    <property type="entry name" value="PRK07231.1"/>
    <property type="match status" value="1"/>
</dbReference>
<evidence type="ECO:0000313" key="3">
    <source>
        <dbReference type="EMBL" id="SHM69199.1"/>
    </source>
</evidence>
<proteinExistence type="inferred from homology"/>
<gene>
    <name evidence="3" type="ORF">SAMN05192549_102245</name>
</gene>
<dbReference type="AlphaFoldDB" id="A0A1M7KVD3"/>
<dbReference type="PANTHER" id="PTHR42760">
    <property type="entry name" value="SHORT-CHAIN DEHYDROGENASES/REDUCTASES FAMILY MEMBER"/>
    <property type="match status" value="1"/>
</dbReference>
<dbReference type="Pfam" id="PF13561">
    <property type="entry name" value="adh_short_C2"/>
    <property type="match status" value="1"/>
</dbReference>
<dbReference type="InterPro" id="IPR057326">
    <property type="entry name" value="KR_dom"/>
</dbReference>
<dbReference type="InterPro" id="IPR002347">
    <property type="entry name" value="SDR_fam"/>
</dbReference>
<dbReference type="Gene3D" id="3.40.50.720">
    <property type="entry name" value="NAD(P)-binding Rossmann-like Domain"/>
    <property type="match status" value="1"/>
</dbReference>
<dbReference type="PROSITE" id="PS00061">
    <property type="entry name" value="ADH_SHORT"/>
    <property type="match status" value="1"/>
</dbReference>
<dbReference type="PRINTS" id="PR00080">
    <property type="entry name" value="SDRFAMILY"/>
</dbReference>
<evidence type="ECO:0000256" key="1">
    <source>
        <dbReference type="ARBA" id="ARBA00006484"/>
    </source>
</evidence>
<dbReference type="EMBL" id="FRCX01000002">
    <property type="protein sequence ID" value="SHM69199.1"/>
    <property type="molecule type" value="Genomic_DNA"/>
</dbReference>
<dbReference type="RefSeq" id="WP_072781981.1">
    <property type="nucleotide sequence ID" value="NZ_FRCX01000002.1"/>
</dbReference>
<feature type="domain" description="Ketoreductase" evidence="2">
    <location>
        <begin position="7"/>
        <end position="175"/>
    </location>
</feature>
<evidence type="ECO:0000259" key="2">
    <source>
        <dbReference type="SMART" id="SM00822"/>
    </source>
</evidence>
<dbReference type="STRING" id="551987.SAMN05192549_102245"/>
<protein>
    <submittedName>
        <fullName evidence="3">NAD(P)-dependent dehydrogenase, short-chain alcohol dehydrogenase family</fullName>
    </submittedName>
</protein>
<sequence>MQGLSNKNVVVTGGASGIGKASAQRFAEEGAKVIIIDRNGKAIDQTMTELPTLVAGLVADVSDPDAVAQAFTAIDRHFQSIDVLINNAGISIRHAGIRSIEPAQWRQVIDTNLNGIFYVARETLARMQQGVILNMSSVNGLAAFPHYADYNASKAAVLALTRTMAVELAPAIRVNALCPGAVMTPMQQAEYTEEMFAAVNANIPLGRHADPAEIAAFFAFLASDEARFITGHHYVIDGGEIARASA</sequence>
<comment type="similarity">
    <text evidence="1">Belongs to the short-chain dehydrogenases/reductases (SDR) family.</text>
</comment>
<dbReference type="SMART" id="SM00822">
    <property type="entry name" value="PKS_KR"/>
    <property type="match status" value="1"/>
</dbReference>
<dbReference type="PRINTS" id="PR00081">
    <property type="entry name" value="GDHRDH"/>
</dbReference>
<dbReference type="FunFam" id="3.40.50.720:FF:000084">
    <property type="entry name" value="Short-chain dehydrogenase reductase"/>
    <property type="match status" value="1"/>
</dbReference>
<dbReference type="Proteomes" id="UP000184339">
    <property type="component" value="Unassembled WGS sequence"/>
</dbReference>
<keyword evidence="4" id="KW-1185">Reference proteome</keyword>
<organism evidence="3 4">
    <name type="scientific">Duganella sacchari</name>
    <dbReference type="NCBI Taxonomy" id="551987"/>
    <lineage>
        <taxon>Bacteria</taxon>
        <taxon>Pseudomonadati</taxon>
        <taxon>Pseudomonadota</taxon>
        <taxon>Betaproteobacteria</taxon>
        <taxon>Burkholderiales</taxon>
        <taxon>Oxalobacteraceae</taxon>
        <taxon>Telluria group</taxon>
        <taxon>Duganella</taxon>
    </lineage>
</organism>
<name>A0A1M7KVD3_9BURK</name>
<accession>A0A1M7KVD3</accession>
<evidence type="ECO:0000313" key="4">
    <source>
        <dbReference type="Proteomes" id="UP000184339"/>
    </source>
</evidence>
<dbReference type="CDD" id="cd05233">
    <property type="entry name" value="SDR_c"/>
    <property type="match status" value="1"/>
</dbReference>
<dbReference type="OrthoDB" id="6823797at2"/>
<dbReference type="InterPro" id="IPR036291">
    <property type="entry name" value="NAD(P)-bd_dom_sf"/>
</dbReference>
<dbReference type="GO" id="GO:0016616">
    <property type="term" value="F:oxidoreductase activity, acting on the CH-OH group of donors, NAD or NADP as acceptor"/>
    <property type="evidence" value="ECO:0007669"/>
    <property type="project" value="UniProtKB-ARBA"/>
</dbReference>